<keyword evidence="1" id="KW-0812">Transmembrane</keyword>
<evidence type="ECO:0000313" key="4">
    <source>
        <dbReference type="Proteomes" id="UP001205357"/>
    </source>
</evidence>
<sequence>MSRGLGYTFGMFIGIPLLLIIVNFLFFRGNQVTQNEVTEYIAESKVIEVVVPGGITRISEGYYPKLTQGNNVKRIFRTMFYSQEHHKYMMLITFKGYDFRGKYNHDNNMIRNTIIYFGGNFLVRANKAQMSDPAYGTEANPVPVFGVKAIKSGTRDLQVEFDVPDNLNRIFVEQYLDHFLSKKDFKKLFG</sequence>
<comment type="caution">
    <text evidence="3">The sequence shown here is derived from an EMBL/GenBank/DDBJ whole genome shotgun (WGS) entry which is preliminary data.</text>
</comment>
<dbReference type="Proteomes" id="UP001205357">
    <property type="component" value="Unassembled WGS sequence"/>
</dbReference>
<name>A0ABT2DXX4_9ENTR</name>
<keyword evidence="1" id="KW-1133">Transmembrane helix</keyword>
<dbReference type="EMBL" id="JALIGE010000069">
    <property type="protein sequence ID" value="MCS2160469.1"/>
    <property type="molecule type" value="Genomic_DNA"/>
</dbReference>
<accession>A0ABT2DXX4</accession>
<organism evidence="3 4">
    <name type="scientific">Scandinavium hiltneri</name>
    <dbReference type="NCBI Taxonomy" id="2926519"/>
    <lineage>
        <taxon>Bacteria</taxon>
        <taxon>Pseudomonadati</taxon>
        <taxon>Pseudomonadota</taxon>
        <taxon>Gammaproteobacteria</taxon>
        <taxon>Enterobacterales</taxon>
        <taxon>Enterobacteriaceae</taxon>
        <taxon>Scandinavium</taxon>
    </lineage>
</organism>
<gene>
    <name evidence="3" type="ORF">MUU47_04885</name>
</gene>
<protein>
    <recommendedName>
        <fullName evidence="2">DUF8188 domain-containing protein</fullName>
    </recommendedName>
</protein>
<reference evidence="3 4" key="1">
    <citation type="submission" date="2022-04" db="EMBL/GenBank/DDBJ databases">
        <title>Proposal of a three novel species of Scandinavium, Scandinavium hiltneri, Scandinavium manionii, Scandinavium tedordense.</title>
        <authorList>
            <person name="Maddock D.W."/>
            <person name="Brady C.L."/>
            <person name="Denman S."/>
            <person name="Arnold D."/>
        </authorList>
    </citation>
    <scope>NUCLEOTIDE SEQUENCE [LARGE SCALE GENOMIC DNA]</scope>
    <source>
        <strain evidence="3 4">H11S7</strain>
    </source>
</reference>
<evidence type="ECO:0000256" key="1">
    <source>
        <dbReference type="SAM" id="Phobius"/>
    </source>
</evidence>
<dbReference type="InterPro" id="IPR058501">
    <property type="entry name" value="DUF8188"/>
</dbReference>
<feature type="transmembrane region" description="Helical" evidence="1">
    <location>
        <begin position="6"/>
        <end position="27"/>
    </location>
</feature>
<feature type="domain" description="DUF8188" evidence="2">
    <location>
        <begin position="35"/>
        <end position="189"/>
    </location>
</feature>
<evidence type="ECO:0000259" key="2">
    <source>
        <dbReference type="Pfam" id="PF26603"/>
    </source>
</evidence>
<keyword evidence="1" id="KW-0472">Membrane</keyword>
<dbReference type="Pfam" id="PF26603">
    <property type="entry name" value="DUF8188"/>
    <property type="match status" value="1"/>
</dbReference>
<dbReference type="RefSeq" id="WP_258987045.1">
    <property type="nucleotide sequence ID" value="NZ_JALIGE010000069.1"/>
</dbReference>
<proteinExistence type="predicted"/>
<keyword evidence="4" id="KW-1185">Reference proteome</keyword>
<evidence type="ECO:0000313" key="3">
    <source>
        <dbReference type="EMBL" id="MCS2160469.1"/>
    </source>
</evidence>